<evidence type="ECO:0000313" key="3">
    <source>
        <dbReference type="Proteomes" id="UP000231157"/>
    </source>
</evidence>
<dbReference type="Proteomes" id="UP000231157">
    <property type="component" value="Unassembled WGS sequence"/>
</dbReference>
<feature type="domain" description="Right handed beta helix" evidence="1">
    <location>
        <begin position="104"/>
        <end position="284"/>
    </location>
</feature>
<sequence length="344" mass="37046">MVDQCIADDSSTLSACSSKLASGAVDVIQISGVITCTASKPCPLVLNNINRPVLIYGLGSNSGFRRTGGYTYPVIKITNSVSITLANLVVDEDSTKVCDKCVSSIHVTNSTNLVFDRVSVLDSKEMGIVLVGVRNFVLKNSFIHSSGVFGVWFAPGADYNRNILFDNNLFTDVTSNAIFLNAIRDNGVQPNIIRDTTFIHNHHIAIFESDLCGGPCPGGQLYISDSKNFRIERNIIRDGKIDAGNTQGDTTGIEMARLPAGTSVDDITFSTNKIYNNAGAGISVNPNAVVDNILIKGDVLYDNLFPFFGFEGKDVTTQDNCFEPSCPIDSSIGYNLPPAYSPPF</sequence>
<evidence type="ECO:0000313" key="2">
    <source>
        <dbReference type="EMBL" id="PIR89534.1"/>
    </source>
</evidence>
<comment type="caution">
    <text evidence="2">The sequence shown here is derived from an EMBL/GenBank/DDBJ whole genome shotgun (WGS) entry which is preliminary data.</text>
</comment>
<dbReference type="InterPro" id="IPR012334">
    <property type="entry name" value="Pectin_lyas_fold"/>
</dbReference>
<dbReference type="InterPro" id="IPR039448">
    <property type="entry name" value="Beta_helix"/>
</dbReference>
<gene>
    <name evidence="2" type="ORF">COU07_01380</name>
</gene>
<accession>A0A2H0UT07</accession>
<dbReference type="InterPro" id="IPR006626">
    <property type="entry name" value="PbH1"/>
</dbReference>
<protein>
    <recommendedName>
        <fullName evidence="1">Right handed beta helix domain-containing protein</fullName>
    </recommendedName>
</protein>
<dbReference type="EMBL" id="PFAZ01000001">
    <property type="protein sequence ID" value="PIR89534.1"/>
    <property type="molecule type" value="Genomic_DNA"/>
</dbReference>
<proteinExistence type="predicted"/>
<dbReference type="Gene3D" id="2.160.20.10">
    <property type="entry name" value="Single-stranded right-handed beta-helix, Pectin lyase-like"/>
    <property type="match status" value="1"/>
</dbReference>
<dbReference type="InterPro" id="IPR011050">
    <property type="entry name" value="Pectin_lyase_fold/virulence"/>
</dbReference>
<dbReference type="AlphaFoldDB" id="A0A2H0UT07"/>
<evidence type="ECO:0000259" key="1">
    <source>
        <dbReference type="Pfam" id="PF13229"/>
    </source>
</evidence>
<reference evidence="3" key="1">
    <citation type="submission" date="2017-09" db="EMBL/GenBank/DDBJ databases">
        <title>Depth-based differentiation of microbial function through sediment-hosted aquifers and enrichment of novel symbionts in the deep terrestrial subsurface.</title>
        <authorList>
            <person name="Probst A.J."/>
            <person name="Ladd B."/>
            <person name="Jarett J.K."/>
            <person name="Geller-Mcgrath D.E."/>
            <person name="Sieber C.M.K."/>
            <person name="Emerson J.B."/>
            <person name="Anantharaman K."/>
            <person name="Thomas B.C."/>
            <person name="Malmstrom R."/>
            <person name="Stieglmeier M."/>
            <person name="Klingl A."/>
            <person name="Woyke T."/>
            <person name="Ryan C.M."/>
            <person name="Banfield J.F."/>
        </authorList>
    </citation>
    <scope>NUCLEOTIDE SEQUENCE [LARGE SCALE GENOMIC DNA]</scope>
</reference>
<dbReference type="SMART" id="SM00710">
    <property type="entry name" value="PbH1"/>
    <property type="match status" value="4"/>
</dbReference>
<dbReference type="SUPFAM" id="SSF51126">
    <property type="entry name" value="Pectin lyase-like"/>
    <property type="match status" value="1"/>
</dbReference>
<dbReference type="Pfam" id="PF13229">
    <property type="entry name" value="Beta_helix"/>
    <property type="match status" value="1"/>
</dbReference>
<organism evidence="2 3">
    <name type="scientific">Candidatus Harrisonbacteria bacterium CG10_big_fil_rev_8_21_14_0_10_40_38</name>
    <dbReference type="NCBI Taxonomy" id="1974583"/>
    <lineage>
        <taxon>Bacteria</taxon>
        <taxon>Candidatus Harrisoniibacteriota</taxon>
    </lineage>
</organism>
<name>A0A2H0UT07_9BACT</name>